<dbReference type="GO" id="GO:0003723">
    <property type="term" value="F:RNA binding"/>
    <property type="evidence" value="ECO:0007669"/>
    <property type="project" value="UniProtKB-KW"/>
</dbReference>
<dbReference type="NCBIfam" id="TIGR00005">
    <property type="entry name" value="rluA_subfam"/>
    <property type="match status" value="1"/>
</dbReference>
<dbReference type="InterPro" id="IPR006224">
    <property type="entry name" value="PsdUridine_synth_RluA-like_CS"/>
</dbReference>
<comment type="similarity">
    <text evidence="1 6">Belongs to the pseudouridine synthase RluA family.</text>
</comment>
<dbReference type="InterPro" id="IPR036986">
    <property type="entry name" value="S4_RNA-bd_sf"/>
</dbReference>
<proteinExistence type="inferred from homology"/>
<dbReference type="CDD" id="cd02869">
    <property type="entry name" value="PseudoU_synth_RluA_like"/>
    <property type="match status" value="1"/>
</dbReference>
<keyword evidence="9" id="KW-1185">Reference proteome</keyword>
<name>A0A8G2BNP5_9PROT</name>
<dbReference type="Gene3D" id="3.10.290.10">
    <property type="entry name" value="RNA-binding S4 domain"/>
    <property type="match status" value="1"/>
</dbReference>
<evidence type="ECO:0000256" key="2">
    <source>
        <dbReference type="ARBA" id="ARBA00023235"/>
    </source>
</evidence>
<dbReference type="PROSITE" id="PS01129">
    <property type="entry name" value="PSI_RLU"/>
    <property type="match status" value="1"/>
</dbReference>
<evidence type="ECO:0000256" key="4">
    <source>
        <dbReference type="PIRSR" id="PIRSR606225-1"/>
    </source>
</evidence>
<dbReference type="InterPro" id="IPR050188">
    <property type="entry name" value="RluA_PseudoU_synthase"/>
</dbReference>
<dbReference type="PANTHER" id="PTHR21600">
    <property type="entry name" value="MITOCHONDRIAL RNA PSEUDOURIDINE SYNTHASE"/>
    <property type="match status" value="1"/>
</dbReference>
<dbReference type="SUPFAM" id="SSF55174">
    <property type="entry name" value="Alpha-L RNA-binding motif"/>
    <property type="match status" value="1"/>
</dbReference>
<keyword evidence="5" id="KW-0694">RNA-binding</keyword>
<evidence type="ECO:0000256" key="3">
    <source>
        <dbReference type="ARBA" id="ARBA00036882"/>
    </source>
</evidence>
<dbReference type="InterPro" id="IPR006145">
    <property type="entry name" value="PsdUridine_synth_RsuA/RluA"/>
</dbReference>
<comment type="catalytic activity">
    <reaction evidence="3">
        <text>uridine(1911/1915/1917) in 23S rRNA = pseudouridine(1911/1915/1917) in 23S rRNA</text>
        <dbReference type="Rhea" id="RHEA:42524"/>
        <dbReference type="Rhea" id="RHEA-COMP:10097"/>
        <dbReference type="Rhea" id="RHEA-COMP:10098"/>
        <dbReference type="ChEBI" id="CHEBI:65314"/>
        <dbReference type="ChEBI" id="CHEBI:65315"/>
        <dbReference type="EC" id="5.4.99.23"/>
    </reaction>
</comment>
<dbReference type="GO" id="GO:0160140">
    <property type="term" value="F:23S rRNA pseudouridine(1911/1915/1917) synthase activity"/>
    <property type="evidence" value="ECO:0007669"/>
    <property type="project" value="UniProtKB-EC"/>
</dbReference>
<dbReference type="InterPro" id="IPR020103">
    <property type="entry name" value="PsdUridine_synth_cat_dom_sf"/>
</dbReference>
<evidence type="ECO:0000256" key="6">
    <source>
        <dbReference type="RuleBase" id="RU362028"/>
    </source>
</evidence>
<dbReference type="Proteomes" id="UP000198615">
    <property type="component" value="Unassembled WGS sequence"/>
</dbReference>
<dbReference type="OrthoDB" id="9807829at2"/>
<dbReference type="GO" id="GO:0000455">
    <property type="term" value="P:enzyme-directed rRNA pseudouridine synthesis"/>
    <property type="evidence" value="ECO:0007669"/>
    <property type="project" value="TreeGrafter"/>
</dbReference>
<gene>
    <name evidence="8" type="ORF">SAMN05660686_04535</name>
</gene>
<dbReference type="PANTHER" id="PTHR21600:SF44">
    <property type="entry name" value="RIBOSOMAL LARGE SUBUNIT PSEUDOURIDINE SYNTHASE D"/>
    <property type="match status" value="1"/>
</dbReference>
<evidence type="ECO:0000313" key="8">
    <source>
        <dbReference type="EMBL" id="SDG47236.1"/>
    </source>
</evidence>
<evidence type="ECO:0000259" key="7">
    <source>
        <dbReference type="Pfam" id="PF00849"/>
    </source>
</evidence>
<dbReference type="PROSITE" id="PS50889">
    <property type="entry name" value="S4"/>
    <property type="match status" value="1"/>
</dbReference>
<sequence length="329" mass="36351">MSAYVETRTVDADEAEQRLDRWFKRHFPAVGHGQLSKLLRTGQIRIDGKRAKANQRLEAGQQIRIPPLGDAQPHLQFAKPARKDTETGAELIEAVIYRDDEMIAINKPAGLAVQGGSGTTKHIDGALDSLRFGYSERPRLVHRLDKDTSGVLVLARTQRAARRLTHAFRAKSALKIYWALVVGEPKPTNGQIELPIGKLPGKLGEKMAVDHENGQSAVTRYVTLEKLGRRAALVALSPVTGRTHQLRVHMEAIGTPILGDGKYGAAEAFLQGEGISRKLHLHARAIRIPDEDGVPIEIIAPLQDHMIRSFDFFGLEPELDGSPFEPFEE</sequence>
<dbReference type="EC" id="5.4.99.-" evidence="6"/>
<keyword evidence="2 6" id="KW-0413">Isomerase</keyword>
<dbReference type="EMBL" id="FNBW01000018">
    <property type="protein sequence ID" value="SDG47236.1"/>
    <property type="molecule type" value="Genomic_DNA"/>
</dbReference>
<comment type="catalytic activity">
    <reaction evidence="6">
        <text>a uridine in RNA = a pseudouridine in RNA</text>
        <dbReference type="Rhea" id="RHEA:48348"/>
        <dbReference type="Rhea" id="RHEA-COMP:12068"/>
        <dbReference type="Rhea" id="RHEA-COMP:12069"/>
        <dbReference type="ChEBI" id="CHEBI:65314"/>
        <dbReference type="ChEBI" id="CHEBI:65315"/>
    </reaction>
</comment>
<evidence type="ECO:0000313" key="9">
    <source>
        <dbReference type="Proteomes" id="UP000198615"/>
    </source>
</evidence>
<evidence type="ECO:0000256" key="5">
    <source>
        <dbReference type="PROSITE-ProRule" id="PRU00182"/>
    </source>
</evidence>
<feature type="domain" description="Pseudouridine synthase RsuA/RluA-like" evidence="7">
    <location>
        <begin position="102"/>
        <end position="252"/>
    </location>
</feature>
<dbReference type="Gene3D" id="3.30.2350.10">
    <property type="entry name" value="Pseudouridine synthase"/>
    <property type="match status" value="1"/>
</dbReference>
<organism evidence="8 9">
    <name type="scientific">Thalassobaculum litoreum DSM 18839</name>
    <dbReference type="NCBI Taxonomy" id="1123362"/>
    <lineage>
        <taxon>Bacteria</taxon>
        <taxon>Pseudomonadati</taxon>
        <taxon>Pseudomonadota</taxon>
        <taxon>Alphaproteobacteria</taxon>
        <taxon>Rhodospirillales</taxon>
        <taxon>Thalassobaculaceae</taxon>
        <taxon>Thalassobaculum</taxon>
    </lineage>
</organism>
<dbReference type="SUPFAM" id="SSF55120">
    <property type="entry name" value="Pseudouridine synthase"/>
    <property type="match status" value="1"/>
</dbReference>
<dbReference type="RefSeq" id="WP_093154061.1">
    <property type="nucleotide sequence ID" value="NZ_FNBW01000018.1"/>
</dbReference>
<comment type="function">
    <text evidence="6">Responsible for synthesis of pseudouridine from uracil.</text>
</comment>
<reference evidence="8 9" key="1">
    <citation type="submission" date="2016-10" db="EMBL/GenBank/DDBJ databases">
        <authorList>
            <person name="Varghese N."/>
            <person name="Submissions S."/>
        </authorList>
    </citation>
    <scope>NUCLEOTIDE SEQUENCE [LARGE SCALE GENOMIC DNA]</scope>
    <source>
        <strain evidence="8 9">DSM 18839</strain>
    </source>
</reference>
<protein>
    <recommendedName>
        <fullName evidence="6">Pseudouridine synthase</fullName>
        <ecNumber evidence="6">5.4.99.-</ecNumber>
    </recommendedName>
</protein>
<accession>A0A8G2BNP5</accession>
<comment type="caution">
    <text evidence="8">The sequence shown here is derived from an EMBL/GenBank/DDBJ whole genome shotgun (WGS) entry which is preliminary data.</text>
</comment>
<dbReference type="AlphaFoldDB" id="A0A8G2BNP5"/>
<dbReference type="InterPro" id="IPR006225">
    <property type="entry name" value="PsdUridine_synth_RluC/D"/>
</dbReference>
<feature type="active site" evidence="4">
    <location>
        <position position="145"/>
    </location>
</feature>
<evidence type="ECO:0000256" key="1">
    <source>
        <dbReference type="ARBA" id="ARBA00010876"/>
    </source>
</evidence>
<dbReference type="Pfam" id="PF00849">
    <property type="entry name" value="PseudoU_synth_2"/>
    <property type="match status" value="1"/>
</dbReference>